<name>A0A381XK68_9ZZZZ</name>
<accession>A0A381XK68</accession>
<organism evidence="2">
    <name type="scientific">marine metagenome</name>
    <dbReference type="NCBI Taxonomy" id="408172"/>
    <lineage>
        <taxon>unclassified sequences</taxon>
        <taxon>metagenomes</taxon>
        <taxon>ecological metagenomes</taxon>
    </lineage>
</organism>
<feature type="compositionally biased region" description="Basic and acidic residues" evidence="1">
    <location>
        <begin position="37"/>
        <end position="46"/>
    </location>
</feature>
<protein>
    <submittedName>
        <fullName evidence="2">Uncharacterized protein</fullName>
    </submittedName>
</protein>
<feature type="compositionally biased region" description="Basic and acidic residues" evidence="1">
    <location>
        <begin position="54"/>
        <end position="63"/>
    </location>
</feature>
<evidence type="ECO:0000256" key="1">
    <source>
        <dbReference type="SAM" id="MobiDB-lite"/>
    </source>
</evidence>
<proteinExistence type="predicted"/>
<feature type="region of interest" description="Disordered" evidence="1">
    <location>
        <begin position="37"/>
        <end position="86"/>
    </location>
</feature>
<evidence type="ECO:0000313" key="2">
    <source>
        <dbReference type="EMBL" id="SVA64683.1"/>
    </source>
</evidence>
<gene>
    <name evidence="2" type="ORF">METZ01_LOCUS117537</name>
</gene>
<feature type="compositionally biased region" description="Polar residues" evidence="1">
    <location>
        <begin position="66"/>
        <end position="76"/>
    </location>
</feature>
<reference evidence="2" key="1">
    <citation type="submission" date="2018-05" db="EMBL/GenBank/DDBJ databases">
        <authorList>
            <person name="Lanie J.A."/>
            <person name="Ng W.-L."/>
            <person name="Kazmierczak K.M."/>
            <person name="Andrzejewski T.M."/>
            <person name="Davidsen T.M."/>
            <person name="Wayne K.J."/>
            <person name="Tettelin H."/>
            <person name="Glass J.I."/>
            <person name="Rusch D."/>
            <person name="Podicherti R."/>
            <person name="Tsui H.-C.T."/>
            <person name="Winkler M.E."/>
        </authorList>
    </citation>
    <scope>NUCLEOTIDE SEQUENCE</scope>
</reference>
<sequence>MKKFMILHCGFEDPTPEIMEVWGKWFESIVDKHVDQGGFSDGREISKSGTDGEADTHQSDRAAVHPTQQRATSQNHAGCLHGSLEV</sequence>
<dbReference type="EMBL" id="UINC01015343">
    <property type="protein sequence ID" value="SVA64683.1"/>
    <property type="molecule type" value="Genomic_DNA"/>
</dbReference>
<dbReference type="AlphaFoldDB" id="A0A381XK68"/>